<dbReference type="InterPro" id="IPR002227">
    <property type="entry name" value="Tyrosinase_Cu-bd"/>
</dbReference>
<protein>
    <submittedName>
        <fullName evidence="6">Tyrosinase_Cu-bd domain-containing protein</fullName>
    </submittedName>
</protein>
<dbReference type="STRING" id="451379.A0A0N5AUT7"/>
<evidence type="ECO:0000256" key="2">
    <source>
        <dbReference type="ARBA" id="ARBA00023008"/>
    </source>
</evidence>
<evidence type="ECO:0000256" key="1">
    <source>
        <dbReference type="ARBA" id="ARBA00022723"/>
    </source>
</evidence>
<evidence type="ECO:0000259" key="4">
    <source>
        <dbReference type="PROSITE" id="PS00498"/>
    </source>
</evidence>
<dbReference type="AlphaFoldDB" id="A0A0N5AUT7"/>
<reference evidence="6" key="1">
    <citation type="submission" date="2017-02" db="UniProtKB">
        <authorList>
            <consortium name="WormBaseParasite"/>
        </authorList>
    </citation>
    <scope>IDENTIFICATION</scope>
</reference>
<dbReference type="InterPro" id="IPR008922">
    <property type="entry name" value="Di-copper_centre_dom_sf"/>
</dbReference>
<keyword evidence="5" id="KW-1185">Reference proteome</keyword>
<dbReference type="GO" id="GO:0046872">
    <property type="term" value="F:metal ion binding"/>
    <property type="evidence" value="ECO:0007669"/>
    <property type="project" value="UniProtKB-KW"/>
</dbReference>
<dbReference type="PANTHER" id="PTHR11474">
    <property type="entry name" value="TYROSINASE FAMILY MEMBER"/>
    <property type="match status" value="1"/>
</dbReference>
<proteinExistence type="predicted"/>
<dbReference type="PROSITE" id="PS00498">
    <property type="entry name" value="TYROSINASE_2"/>
    <property type="match status" value="1"/>
</dbReference>
<evidence type="ECO:0000256" key="3">
    <source>
        <dbReference type="SAM" id="MobiDB-lite"/>
    </source>
</evidence>
<keyword evidence="1" id="KW-0479">Metal-binding</keyword>
<sequence length="337" mass="38843">MWKAEQIMAPEVDERSQYYEHQQSTEEADVPAQNSSRTNVYECTTLLCVCNFIGTVKHSNCRTPDGQILQPALRKEYRQLSATERNRFHNALSKLKSTGEYKLCGGAHSGPAFLPWHREYIKRFELALRKIDFTVSLPYWDSTLEGQLQDGKDSCLFEAELMGRFKRATNYSDQVYWTSLEYSNGNVLLWLGGETFQPSVSANDPLFFMHHAFLDKLWEDWRQKHQTMADRTTAYPRDSINCSSEEHFANSPMRPFNQLRNIDGISDFYTKNLYRYQERATCPSGKDEQCGSSFLFCDRSHREPHCAAKVRYGGNCIGFENNENPCISGRCVDGICT</sequence>
<feature type="region of interest" description="Disordered" evidence="3">
    <location>
        <begin position="1"/>
        <end position="34"/>
    </location>
</feature>
<dbReference type="Pfam" id="PF00264">
    <property type="entry name" value="Tyrosinase"/>
    <property type="match status" value="2"/>
</dbReference>
<evidence type="ECO:0000313" key="5">
    <source>
        <dbReference type="Proteomes" id="UP000046393"/>
    </source>
</evidence>
<name>A0A0N5AUT7_9BILA</name>
<dbReference type="SUPFAM" id="SSF48056">
    <property type="entry name" value="Di-copper centre-containing domain"/>
    <property type="match status" value="1"/>
</dbReference>
<accession>A0A0N5AUT7</accession>
<feature type="domain" description="Tyrosinase copper-binding" evidence="4">
    <location>
        <begin position="204"/>
        <end position="215"/>
    </location>
</feature>
<dbReference type="WBParaSite" id="SMUV_0000863001-mRNA-1">
    <property type="protein sequence ID" value="SMUV_0000863001-mRNA-1"/>
    <property type="gene ID" value="SMUV_0000863001"/>
</dbReference>
<evidence type="ECO:0000313" key="6">
    <source>
        <dbReference type="WBParaSite" id="SMUV_0000863001-mRNA-1"/>
    </source>
</evidence>
<organism evidence="5 6">
    <name type="scientific">Syphacia muris</name>
    <dbReference type="NCBI Taxonomy" id="451379"/>
    <lineage>
        <taxon>Eukaryota</taxon>
        <taxon>Metazoa</taxon>
        <taxon>Ecdysozoa</taxon>
        <taxon>Nematoda</taxon>
        <taxon>Chromadorea</taxon>
        <taxon>Rhabditida</taxon>
        <taxon>Spirurina</taxon>
        <taxon>Oxyuridomorpha</taxon>
        <taxon>Oxyuroidea</taxon>
        <taxon>Oxyuridae</taxon>
        <taxon>Syphacia</taxon>
    </lineage>
</organism>
<dbReference type="PANTHER" id="PTHR11474:SF126">
    <property type="entry name" value="TYROSINASE-LIKE PROTEIN TYR-1-RELATED"/>
    <property type="match status" value="1"/>
</dbReference>
<dbReference type="GO" id="GO:0016491">
    <property type="term" value="F:oxidoreductase activity"/>
    <property type="evidence" value="ECO:0007669"/>
    <property type="project" value="InterPro"/>
</dbReference>
<dbReference type="Gene3D" id="1.10.1280.10">
    <property type="entry name" value="Di-copper center containing domain from catechol oxidase"/>
    <property type="match status" value="2"/>
</dbReference>
<keyword evidence="2" id="KW-0186">Copper</keyword>
<dbReference type="Proteomes" id="UP000046393">
    <property type="component" value="Unplaced"/>
</dbReference>
<dbReference type="InterPro" id="IPR050316">
    <property type="entry name" value="Tyrosinase/Hemocyanin"/>
</dbReference>